<dbReference type="InterPro" id="IPR051907">
    <property type="entry name" value="DoxX-like_oxidoreductase"/>
</dbReference>
<gene>
    <name evidence="8" type="ORF">CH367_07595</name>
    <name evidence="9" type="ORF">EHQ76_18745</name>
</gene>
<keyword evidence="10" id="KW-1185">Reference proteome</keyword>
<dbReference type="Pfam" id="PF07681">
    <property type="entry name" value="DoxX"/>
    <property type="match status" value="1"/>
</dbReference>
<dbReference type="OrthoDB" id="346004at2"/>
<comment type="similarity">
    <text evidence="2">Belongs to the DoxX family.</text>
</comment>
<evidence type="ECO:0000313" key="11">
    <source>
        <dbReference type="Proteomes" id="UP000298429"/>
    </source>
</evidence>
<dbReference type="EMBL" id="RQGN01000101">
    <property type="protein sequence ID" value="TGL93103.1"/>
    <property type="molecule type" value="Genomic_DNA"/>
</dbReference>
<keyword evidence="3" id="KW-1003">Cell membrane</keyword>
<evidence type="ECO:0000256" key="5">
    <source>
        <dbReference type="ARBA" id="ARBA00022989"/>
    </source>
</evidence>
<accession>A0A2M9Z349</accession>
<keyword evidence="6 7" id="KW-0472">Membrane</keyword>
<evidence type="ECO:0000256" key="1">
    <source>
        <dbReference type="ARBA" id="ARBA00004651"/>
    </source>
</evidence>
<dbReference type="EMBL" id="NPDS01000002">
    <property type="protein sequence ID" value="PJZ58240.1"/>
    <property type="molecule type" value="Genomic_DNA"/>
</dbReference>
<dbReference type="RefSeq" id="WP_100761873.1">
    <property type="nucleotide sequence ID" value="NZ_NPDS01000002.1"/>
</dbReference>
<reference evidence="9 11" key="2">
    <citation type="journal article" date="2019" name="PLoS Negl. Trop. Dis.">
        <title>Revisiting the worldwide diversity of Leptospira species in the environment.</title>
        <authorList>
            <person name="Vincent A.T."/>
            <person name="Schiettekatte O."/>
            <person name="Bourhy P."/>
            <person name="Veyrier F.J."/>
            <person name="Picardeau M."/>
        </authorList>
    </citation>
    <scope>NUCLEOTIDE SEQUENCE [LARGE SCALE GENOMIC DNA]</scope>
    <source>
        <strain evidence="9 11">201702444</strain>
    </source>
</reference>
<dbReference type="GO" id="GO:0005886">
    <property type="term" value="C:plasma membrane"/>
    <property type="evidence" value="ECO:0007669"/>
    <property type="project" value="UniProtKB-SubCell"/>
</dbReference>
<sequence>MIDKFFQTETSWILTSIRIALGVVMLPHGAQKLLGWFGGFGFSATMGFFNSQGVPSLFAFLVIVAEFFGALGLIFGFCTKLSALGIGLTMFGAAIFVREHGFFMNWFGTQGGEGFEYHILAIAMSVALLIGGGGAFSLDALIADKLK</sequence>
<evidence type="ECO:0000313" key="10">
    <source>
        <dbReference type="Proteomes" id="UP000231879"/>
    </source>
</evidence>
<feature type="transmembrane region" description="Helical" evidence="7">
    <location>
        <begin position="81"/>
        <end position="97"/>
    </location>
</feature>
<evidence type="ECO:0000313" key="8">
    <source>
        <dbReference type="EMBL" id="PJZ58240.1"/>
    </source>
</evidence>
<evidence type="ECO:0000256" key="2">
    <source>
        <dbReference type="ARBA" id="ARBA00006679"/>
    </source>
</evidence>
<name>A0A2M9Z349_9LEPT</name>
<dbReference type="PANTHER" id="PTHR33452">
    <property type="entry name" value="OXIDOREDUCTASE CATD-RELATED"/>
    <property type="match status" value="1"/>
</dbReference>
<feature type="transmembrane region" description="Helical" evidence="7">
    <location>
        <begin position="57"/>
        <end position="74"/>
    </location>
</feature>
<comment type="subcellular location">
    <subcellularLocation>
        <location evidence="1">Cell membrane</location>
        <topology evidence="1">Multi-pass membrane protein</topology>
    </subcellularLocation>
</comment>
<evidence type="ECO:0000256" key="7">
    <source>
        <dbReference type="SAM" id="Phobius"/>
    </source>
</evidence>
<dbReference type="AlphaFoldDB" id="A0A2M9Z349"/>
<dbReference type="Proteomes" id="UP000298429">
    <property type="component" value="Unassembled WGS sequence"/>
</dbReference>
<comment type="caution">
    <text evidence="9">The sequence shown here is derived from an EMBL/GenBank/DDBJ whole genome shotgun (WGS) entry which is preliminary data.</text>
</comment>
<dbReference type="InterPro" id="IPR032808">
    <property type="entry name" value="DoxX"/>
</dbReference>
<feature type="transmembrane region" description="Helical" evidence="7">
    <location>
        <begin position="117"/>
        <end position="142"/>
    </location>
</feature>
<protein>
    <submittedName>
        <fullName evidence="9">DoxX family protein</fullName>
    </submittedName>
</protein>
<proteinExistence type="inferred from homology"/>
<evidence type="ECO:0000256" key="3">
    <source>
        <dbReference type="ARBA" id="ARBA00022475"/>
    </source>
</evidence>
<keyword evidence="4 7" id="KW-0812">Transmembrane</keyword>
<evidence type="ECO:0000313" key="9">
    <source>
        <dbReference type="EMBL" id="TGL93103.1"/>
    </source>
</evidence>
<keyword evidence="5 7" id="KW-1133">Transmembrane helix</keyword>
<reference evidence="8 10" key="1">
    <citation type="submission" date="2017-07" db="EMBL/GenBank/DDBJ databases">
        <title>Leptospira spp. isolated from tropical soils.</title>
        <authorList>
            <person name="Thibeaux R."/>
            <person name="Iraola G."/>
            <person name="Ferres I."/>
            <person name="Bierque E."/>
            <person name="Girault D."/>
            <person name="Soupe-Gilbert M.-E."/>
            <person name="Picardeau M."/>
            <person name="Goarant C."/>
        </authorList>
    </citation>
    <scope>NUCLEOTIDE SEQUENCE [LARGE SCALE GENOMIC DNA]</scope>
    <source>
        <strain evidence="8 10">FH4-C-A1</strain>
    </source>
</reference>
<dbReference type="PANTHER" id="PTHR33452:SF1">
    <property type="entry name" value="INNER MEMBRANE PROTEIN YPHA-RELATED"/>
    <property type="match status" value="1"/>
</dbReference>
<evidence type="ECO:0000256" key="6">
    <source>
        <dbReference type="ARBA" id="ARBA00023136"/>
    </source>
</evidence>
<organism evidence="9 11">
    <name type="scientific">Leptospira barantonii</name>
    <dbReference type="NCBI Taxonomy" id="2023184"/>
    <lineage>
        <taxon>Bacteria</taxon>
        <taxon>Pseudomonadati</taxon>
        <taxon>Spirochaetota</taxon>
        <taxon>Spirochaetia</taxon>
        <taxon>Leptospirales</taxon>
        <taxon>Leptospiraceae</taxon>
        <taxon>Leptospira</taxon>
    </lineage>
</organism>
<evidence type="ECO:0000256" key="4">
    <source>
        <dbReference type="ARBA" id="ARBA00022692"/>
    </source>
</evidence>
<dbReference type="Proteomes" id="UP000231879">
    <property type="component" value="Unassembled WGS sequence"/>
</dbReference>